<keyword evidence="4" id="KW-0472">Membrane</keyword>
<dbReference type="Pfam" id="PF14322">
    <property type="entry name" value="SusD-like_3"/>
    <property type="match status" value="1"/>
</dbReference>
<comment type="subcellular location">
    <subcellularLocation>
        <location evidence="1">Cell outer membrane</location>
    </subcellularLocation>
</comment>
<protein>
    <submittedName>
        <fullName evidence="8">RagB/SusD family nutrient uptake outer membrane protein</fullName>
    </submittedName>
</protein>
<evidence type="ECO:0000256" key="2">
    <source>
        <dbReference type="ARBA" id="ARBA00006275"/>
    </source>
</evidence>
<comment type="similarity">
    <text evidence="2">Belongs to the SusD family.</text>
</comment>
<evidence type="ECO:0000256" key="3">
    <source>
        <dbReference type="ARBA" id="ARBA00022729"/>
    </source>
</evidence>
<dbReference type="Pfam" id="PF07980">
    <property type="entry name" value="SusD_RagB"/>
    <property type="match status" value="1"/>
</dbReference>
<dbReference type="Proteomes" id="UP001336835">
    <property type="component" value="Unassembled WGS sequence"/>
</dbReference>
<accession>A0ABU7IAN9</accession>
<dbReference type="InterPro" id="IPR011990">
    <property type="entry name" value="TPR-like_helical_dom_sf"/>
</dbReference>
<evidence type="ECO:0000313" key="8">
    <source>
        <dbReference type="EMBL" id="MEE1946429.1"/>
    </source>
</evidence>
<evidence type="ECO:0000259" key="6">
    <source>
        <dbReference type="Pfam" id="PF07980"/>
    </source>
</evidence>
<feature type="domain" description="SusD-like N-terminal" evidence="7">
    <location>
        <begin position="22"/>
        <end position="226"/>
    </location>
</feature>
<dbReference type="SUPFAM" id="SSF48452">
    <property type="entry name" value="TPR-like"/>
    <property type="match status" value="1"/>
</dbReference>
<proteinExistence type="inferred from homology"/>
<keyword evidence="3" id="KW-0732">Signal</keyword>
<sequence length="459" mass="50933">MKKNFIITLLFLALVSCKKQDEWLDKKSDKSDVVPTTLADLQTVLDNDKTLNEGMPALGILGSDNMTLLYTIWLTGTTNQERGAYIFDKDIYKGELGFEWNNGYQQIAAANIVLEGLAKIDPSPSSQGQWNALKGAALAHRSIAAYNLLQEFAKSYDQATAATDPGIILKNSADVNEPVSRASVAECYARVITDLKEAEQLLPILQAVATRPSKTAVQAMLAKTYLLMGNYALAKDYATSALTANGTLADFNTLNAPAAPNYSMPAFDKKFAEIIFYSETGNFNLMGYQQLMVAPELYRLYGTNDLRKNLFFEDRGNGNVYFRGQYTGSGIYFSGLATNELYLIRAECQARLDNKEGAAADLNALLVKRCKTGTYGSYQPATADEALKKVLEERRKELPFTGNIRWEDLRRLNHEPGFAKTVTHVLNGQSYILPPNDKRYVLPIPDDEIRLSGIAQNER</sequence>
<dbReference type="Gene3D" id="1.25.40.390">
    <property type="match status" value="1"/>
</dbReference>
<evidence type="ECO:0000256" key="4">
    <source>
        <dbReference type="ARBA" id="ARBA00023136"/>
    </source>
</evidence>
<keyword evidence="5" id="KW-0998">Cell outer membrane</keyword>
<organism evidence="8 9">
    <name type="scientific">Pedobacter albus</name>
    <dbReference type="NCBI Taxonomy" id="3113905"/>
    <lineage>
        <taxon>Bacteria</taxon>
        <taxon>Pseudomonadati</taxon>
        <taxon>Bacteroidota</taxon>
        <taxon>Sphingobacteriia</taxon>
        <taxon>Sphingobacteriales</taxon>
        <taxon>Sphingobacteriaceae</taxon>
        <taxon>Pedobacter</taxon>
    </lineage>
</organism>
<comment type="caution">
    <text evidence="8">The sequence shown here is derived from an EMBL/GenBank/DDBJ whole genome shotgun (WGS) entry which is preliminary data.</text>
</comment>
<dbReference type="RefSeq" id="WP_330108729.1">
    <property type="nucleotide sequence ID" value="NZ_JAZDQT010000002.1"/>
</dbReference>
<name>A0ABU7IAN9_9SPHI</name>
<dbReference type="InterPro" id="IPR033985">
    <property type="entry name" value="SusD-like_N"/>
</dbReference>
<evidence type="ECO:0000256" key="1">
    <source>
        <dbReference type="ARBA" id="ARBA00004442"/>
    </source>
</evidence>
<evidence type="ECO:0000313" key="9">
    <source>
        <dbReference type="Proteomes" id="UP001336835"/>
    </source>
</evidence>
<reference evidence="8 9" key="1">
    <citation type="submission" date="2024-01" db="EMBL/GenBank/DDBJ databases">
        <title>Pedobacter sp. nov., isolated from fresh soil.</title>
        <authorList>
            <person name="Le N.T.T."/>
        </authorList>
    </citation>
    <scope>NUCLEOTIDE SEQUENCE [LARGE SCALE GENOMIC DNA]</scope>
    <source>
        <strain evidence="8 9">KR3-3</strain>
    </source>
</reference>
<dbReference type="InterPro" id="IPR012944">
    <property type="entry name" value="SusD_RagB_dom"/>
</dbReference>
<feature type="domain" description="RagB/SusD" evidence="6">
    <location>
        <begin position="340"/>
        <end position="452"/>
    </location>
</feature>
<dbReference type="PROSITE" id="PS51257">
    <property type="entry name" value="PROKAR_LIPOPROTEIN"/>
    <property type="match status" value="1"/>
</dbReference>
<gene>
    <name evidence="8" type="ORF">VRU48_14995</name>
</gene>
<evidence type="ECO:0000256" key="5">
    <source>
        <dbReference type="ARBA" id="ARBA00023237"/>
    </source>
</evidence>
<dbReference type="EMBL" id="JAZDQT010000002">
    <property type="protein sequence ID" value="MEE1946429.1"/>
    <property type="molecule type" value="Genomic_DNA"/>
</dbReference>
<keyword evidence="9" id="KW-1185">Reference proteome</keyword>
<evidence type="ECO:0000259" key="7">
    <source>
        <dbReference type="Pfam" id="PF14322"/>
    </source>
</evidence>